<accession>A0A8J6EPQ2</accession>
<evidence type="ECO:0000313" key="2">
    <source>
        <dbReference type="Proteomes" id="UP000770717"/>
    </source>
</evidence>
<dbReference type="AlphaFoldDB" id="A0A8J6EPQ2"/>
<dbReference type="Proteomes" id="UP000770717">
    <property type="component" value="Unassembled WGS sequence"/>
</dbReference>
<proteinExistence type="predicted"/>
<sequence>MFRAMEPSRKRFPSTAHFLYNSLFRWCTRKMRVQRKVSSSPPKHLHTTMYNASPQISLNWVFSCPRVEGAVSRYHGTGWRLLQCRYTAHSWECRTIQTWGWYMKALGFSL</sequence>
<gene>
    <name evidence="1" type="ORF">GDO78_014727</name>
</gene>
<dbReference type="EMBL" id="WNTK01000026">
    <property type="protein sequence ID" value="KAG9473109.1"/>
    <property type="molecule type" value="Genomic_DNA"/>
</dbReference>
<keyword evidence="2" id="KW-1185">Reference proteome</keyword>
<protein>
    <submittedName>
        <fullName evidence="1">Uncharacterized protein</fullName>
    </submittedName>
</protein>
<organism evidence="1 2">
    <name type="scientific">Eleutherodactylus coqui</name>
    <name type="common">Puerto Rican coqui</name>
    <dbReference type="NCBI Taxonomy" id="57060"/>
    <lineage>
        <taxon>Eukaryota</taxon>
        <taxon>Metazoa</taxon>
        <taxon>Chordata</taxon>
        <taxon>Craniata</taxon>
        <taxon>Vertebrata</taxon>
        <taxon>Euteleostomi</taxon>
        <taxon>Amphibia</taxon>
        <taxon>Batrachia</taxon>
        <taxon>Anura</taxon>
        <taxon>Neobatrachia</taxon>
        <taxon>Hyloidea</taxon>
        <taxon>Eleutherodactylidae</taxon>
        <taxon>Eleutherodactylinae</taxon>
        <taxon>Eleutherodactylus</taxon>
        <taxon>Eleutherodactylus</taxon>
    </lineage>
</organism>
<evidence type="ECO:0000313" key="1">
    <source>
        <dbReference type="EMBL" id="KAG9473109.1"/>
    </source>
</evidence>
<comment type="caution">
    <text evidence="1">The sequence shown here is derived from an EMBL/GenBank/DDBJ whole genome shotgun (WGS) entry which is preliminary data.</text>
</comment>
<name>A0A8J6EPQ2_ELECQ</name>
<reference evidence="1" key="1">
    <citation type="thesis" date="2020" institute="ProQuest LLC" country="789 East Eisenhower Parkway, Ann Arbor, MI, USA">
        <title>Comparative Genomics and Chromosome Evolution.</title>
        <authorList>
            <person name="Mudd A.B."/>
        </authorList>
    </citation>
    <scope>NUCLEOTIDE SEQUENCE</scope>
    <source>
        <strain evidence="1">HN-11 Male</strain>
        <tissue evidence="1">Kidney and liver</tissue>
    </source>
</reference>